<dbReference type="PANTHER" id="PTHR19861">
    <property type="entry name" value="WD40 REPEAT PROTEIN SWD2"/>
    <property type="match status" value="1"/>
</dbReference>
<dbReference type="SUPFAM" id="SSF50978">
    <property type="entry name" value="WD40 repeat-like"/>
    <property type="match status" value="1"/>
</dbReference>
<accession>A0A3G2S6L7</accession>
<dbReference type="OrthoDB" id="27537at2759"/>
<dbReference type="InterPro" id="IPR036322">
    <property type="entry name" value="WD40_repeat_dom_sf"/>
</dbReference>
<gene>
    <name evidence="7" type="primary">wdr82</name>
    <name evidence="7" type="ORF">DNF11_2785</name>
</gene>
<proteinExistence type="inferred from homology"/>
<comment type="similarity">
    <text evidence="2">Belongs to the WD repeat SWD2 family.</text>
</comment>
<keyword evidence="3 6" id="KW-0853">WD repeat</keyword>
<reference evidence="7 8" key="1">
    <citation type="submission" date="2018-10" db="EMBL/GenBank/DDBJ databases">
        <title>Complete genome sequence of Malassezia restricta CBS 7877.</title>
        <authorList>
            <person name="Morand S.C."/>
            <person name="Bertignac M."/>
            <person name="Iltis A."/>
            <person name="Kolder I."/>
            <person name="Pirovano W."/>
            <person name="Jourdain R."/>
            <person name="Clavaud C."/>
        </authorList>
    </citation>
    <scope>NUCLEOTIDE SEQUENCE [LARGE SCALE GENOMIC DNA]</scope>
    <source>
        <strain evidence="7 8">CBS 7877</strain>
    </source>
</reference>
<dbReference type="InterPro" id="IPR015943">
    <property type="entry name" value="WD40/YVTN_repeat-like_dom_sf"/>
</dbReference>
<dbReference type="FunFam" id="2.130.10.10:FF:001194">
    <property type="entry name" value="Unplaced genomic scaffold supercont1.1, whole genome shotgun sequence"/>
    <property type="match status" value="1"/>
</dbReference>
<comment type="subcellular location">
    <subcellularLocation>
        <location evidence="1">Nucleus</location>
    </subcellularLocation>
</comment>
<evidence type="ECO:0000256" key="1">
    <source>
        <dbReference type="ARBA" id="ARBA00004123"/>
    </source>
</evidence>
<evidence type="ECO:0000256" key="3">
    <source>
        <dbReference type="ARBA" id="ARBA00022574"/>
    </source>
</evidence>
<organism evidence="7 8">
    <name type="scientific">Malassezia restricta (strain ATCC 96810 / NBRC 103918 / CBS 7877)</name>
    <name type="common">Seborrheic dermatitis infection agent</name>
    <dbReference type="NCBI Taxonomy" id="425264"/>
    <lineage>
        <taxon>Eukaryota</taxon>
        <taxon>Fungi</taxon>
        <taxon>Dikarya</taxon>
        <taxon>Basidiomycota</taxon>
        <taxon>Ustilaginomycotina</taxon>
        <taxon>Malasseziomycetes</taxon>
        <taxon>Malasseziales</taxon>
        <taxon>Malasseziaceae</taxon>
        <taxon>Malassezia</taxon>
    </lineage>
</organism>
<dbReference type="Proteomes" id="UP000269793">
    <property type="component" value="Chromosome V"/>
</dbReference>
<dbReference type="PANTHER" id="PTHR19861:SF0">
    <property type="entry name" value="WD REPEAT-CONTAINING PROTEIN 82"/>
    <property type="match status" value="1"/>
</dbReference>
<dbReference type="EMBL" id="CP033152">
    <property type="protein sequence ID" value="AYO43735.1"/>
    <property type="molecule type" value="Genomic_DNA"/>
</dbReference>
<dbReference type="VEuPathDB" id="FungiDB:DNF11_2785"/>
<dbReference type="GO" id="GO:0003682">
    <property type="term" value="F:chromatin binding"/>
    <property type="evidence" value="ECO:0007669"/>
    <property type="project" value="TreeGrafter"/>
</dbReference>
<dbReference type="PROSITE" id="PS50082">
    <property type="entry name" value="WD_REPEATS_2"/>
    <property type="match status" value="1"/>
</dbReference>
<dbReference type="SMART" id="SM00320">
    <property type="entry name" value="WD40"/>
    <property type="match status" value="4"/>
</dbReference>
<dbReference type="STRING" id="425264.A0A3G2S6L7"/>
<evidence type="ECO:0000313" key="8">
    <source>
        <dbReference type="Proteomes" id="UP000269793"/>
    </source>
</evidence>
<protein>
    <submittedName>
        <fullName evidence="7">WD repeat-containing protein 82</fullName>
    </submittedName>
</protein>
<dbReference type="GO" id="GO:0016070">
    <property type="term" value="P:RNA metabolic process"/>
    <property type="evidence" value="ECO:0007669"/>
    <property type="project" value="UniProtKB-ARBA"/>
</dbReference>
<dbReference type="AlphaFoldDB" id="A0A3G2S6L7"/>
<dbReference type="Pfam" id="PF00400">
    <property type="entry name" value="WD40"/>
    <property type="match status" value="3"/>
</dbReference>
<name>A0A3G2S6L7_MALR7</name>
<dbReference type="GO" id="GO:0048188">
    <property type="term" value="C:Set1C/COMPASS complex"/>
    <property type="evidence" value="ECO:0007669"/>
    <property type="project" value="TreeGrafter"/>
</dbReference>
<evidence type="ECO:0000256" key="4">
    <source>
        <dbReference type="ARBA" id="ARBA00022737"/>
    </source>
</evidence>
<evidence type="ECO:0000313" key="7">
    <source>
        <dbReference type="EMBL" id="AYO43735.1"/>
    </source>
</evidence>
<dbReference type="InterPro" id="IPR037867">
    <property type="entry name" value="Swd2/WDR82"/>
</dbReference>
<evidence type="ECO:0000256" key="6">
    <source>
        <dbReference type="PROSITE-ProRule" id="PRU00221"/>
    </source>
</evidence>
<dbReference type="InterPro" id="IPR001680">
    <property type="entry name" value="WD40_rpt"/>
</dbReference>
<dbReference type="PROSITE" id="PS50294">
    <property type="entry name" value="WD_REPEATS_REGION"/>
    <property type="match status" value="1"/>
</dbReference>
<evidence type="ECO:0000256" key="5">
    <source>
        <dbReference type="ARBA" id="ARBA00023242"/>
    </source>
</evidence>
<keyword evidence="4" id="KW-0677">Repeat</keyword>
<keyword evidence="5" id="KW-0539">Nucleus</keyword>
<feature type="repeat" description="WD" evidence="6">
    <location>
        <begin position="117"/>
        <end position="152"/>
    </location>
</feature>
<dbReference type="Gene3D" id="2.130.10.10">
    <property type="entry name" value="YVTN repeat-like/Quinoprotein amine dehydrogenase"/>
    <property type="match status" value="2"/>
</dbReference>
<keyword evidence="8" id="KW-1185">Reference proteome</keyword>
<evidence type="ECO:0000256" key="2">
    <source>
        <dbReference type="ARBA" id="ARBA00005616"/>
    </source>
</evidence>
<sequence length="359" mass="39420">MDDEASASRPPLALSLELVSSFKPAKVFKDFVQPDCRVTSLDYDDRGELCVTASDDETIQLYNCRSGKHIKTLYSKKYGVHLARFTHRSSAIVYASTKEDDTVRYHSLHDNKYLQYFRGHKRRVTSLAMSPVDDTFLSAAVDDSVRLWDLRTPAAQGNMRIQGHPIVAYDPSGLVFGIALNERSSILLYDIRKFDQNPFITITIDDTAALSQIMMPPRIPVLTHLSFSHTGQYILAGTSGDVHYIADTYTGKVVYRLTGHIGLERADGASVGLVPKAGISGQEMCWTPDGRMVIAGSAAGQVHVWALPEHPPATLPATLHSTTTLQGQEGTPSVVAFNPRCAHMCTAGAQVAFWLPDLP</sequence>